<evidence type="ECO:0000313" key="3">
    <source>
        <dbReference type="EMBL" id="KAK7083283.1"/>
    </source>
</evidence>
<feature type="domain" description="Alpha-macroglobulin-like TED" evidence="2">
    <location>
        <begin position="12"/>
        <end position="247"/>
    </location>
</feature>
<dbReference type="Proteomes" id="UP001381693">
    <property type="component" value="Unassembled WGS sequence"/>
</dbReference>
<dbReference type="PANTHER" id="PTHR11412:SF146">
    <property type="entry name" value="CD109 ANTIGEN"/>
    <property type="match status" value="1"/>
</dbReference>
<organism evidence="3 4">
    <name type="scientific">Halocaridina rubra</name>
    <name type="common">Hawaiian red shrimp</name>
    <dbReference type="NCBI Taxonomy" id="373956"/>
    <lineage>
        <taxon>Eukaryota</taxon>
        <taxon>Metazoa</taxon>
        <taxon>Ecdysozoa</taxon>
        <taxon>Arthropoda</taxon>
        <taxon>Crustacea</taxon>
        <taxon>Multicrustacea</taxon>
        <taxon>Malacostraca</taxon>
        <taxon>Eumalacostraca</taxon>
        <taxon>Eucarida</taxon>
        <taxon>Decapoda</taxon>
        <taxon>Pleocyemata</taxon>
        <taxon>Caridea</taxon>
        <taxon>Atyoidea</taxon>
        <taxon>Atyidae</taxon>
        <taxon>Halocaridina</taxon>
    </lineage>
</organism>
<name>A0AAN8XKC5_HALRR</name>
<evidence type="ECO:0000313" key="4">
    <source>
        <dbReference type="Proteomes" id="UP001381693"/>
    </source>
</evidence>
<dbReference type="InterPro" id="IPR008930">
    <property type="entry name" value="Terpenoid_cyclase/PrenylTrfase"/>
</dbReference>
<accession>A0AAN8XKC5</accession>
<dbReference type="InterPro" id="IPR050473">
    <property type="entry name" value="A2M/Complement_sys"/>
</dbReference>
<keyword evidence="1" id="KW-0732">Signal</keyword>
<dbReference type="GO" id="GO:0005615">
    <property type="term" value="C:extracellular space"/>
    <property type="evidence" value="ECO:0007669"/>
    <property type="project" value="InterPro"/>
</dbReference>
<feature type="signal peptide" evidence="1">
    <location>
        <begin position="1"/>
        <end position="17"/>
    </location>
</feature>
<comment type="caution">
    <text evidence="3">The sequence shown here is derived from an EMBL/GenBank/DDBJ whole genome shotgun (WGS) entry which is preliminary data.</text>
</comment>
<dbReference type="Gene3D" id="1.50.10.20">
    <property type="match status" value="1"/>
</dbReference>
<dbReference type="InterPro" id="IPR011626">
    <property type="entry name" value="Alpha-macroglobulin_TED"/>
</dbReference>
<evidence type="ECO:0000256" key="1">
    <source>
        <dbReference type="SAM" id="SignalP"/>
    </source>
</evidence>
<dbReference type="Pfam" id="PF07678">
    <property type="entry name" value="TED_complement"/>
    <property type="match status" value="1"/>
</dbReference>
<dbReference type="Gene3D" id="2.60.40.690">
    <property type="entry name" value="Alpha-macroglobulin, receptor-binding domain"/>
    <property type="match status" value="1"/>
</dbReference>
<reference evidence="3 4" key="1">
    <citation type="submission" date="2023-11" db="EMBL/GenBank/DDBJ databases">
        <title>Halocaridina rubra genome assembly.</title>
        <authorList>
            <person name="Smith C."/>
        </authorList>
    </citation>
    <scope>NUCLEOTIDE SEQUENCE [LARGE SCALE GENOMIC DNA]</scope>
    <source>
        <strain evidence="3">EP-1</strain>
        <tissue evidence="3">Whole</tissue>
    </source>
</reference>
<gene>
    <name evidence="3" type="ORF">SK128_009994</name>
</gene>
<sequence length="444" mass="50244">MTSWVLSLLLAAQLEDWENLIYIEPKLINHAVAFILEHQRDDGSFWEPASNVTHDFKMSYKGMSLESEESRMDTSLTALTALVTTVLNTAGPTLDGSLQVKATSARLKSTRFLEKQLDNLWDSYDVAITTYALVVVGSPAKEVAIKMLESHAKVSGKLMHWSRSPINSNVRLRENNQRTFLLPKEPQEWDSYAVEATSYALLVFLTQEGVTQRAESITEWLVSVRNWDFAYSSTLDTVLAYRAMAEYSFRARLRDITNVQVQVEVTSRPGTQNTIQISNQSLVSMNYIKVTRPWGHVNLVAHGSGQAIAQLETRWGVELDRFLKKPPREYFSLKVEESYLSFRNKTVISIKVCTRWLATDISPTSHAAILEVFQATGYTKNQGSANKAVKKIQESSVPHLMNVKTSAKTMFFQFHHVSHSHIPIFNHSLKECAVSGLIKTTLHW</sequence>
<keyword evidence="4" id="KW-1185">Reference proteome</keyword>
<proteinExistence type="predicted"/>
<protein>
    <recommendedName>
        <fullName evidence="2">Alpha-macroglobulin-like TED domain-containing protein</fullName>
    </recommendedName>
</protein>
<evidence type="ECO:0000259" key="2">
    <source>
        <dbReference type="Pfam" id="PF07678"/>
    </source>
</evidence>
<dbReference type="AlphaFoldDB" id="A0AAN8XKC5"/>
<feature type="chain" id="PRO_5042988663" description="Alpha-macroglobulin-like TED domain-containing protein" evidence="1">
    <location>
        <begin position="18"/>
        <end position="444"/>
    </location>
</feature>
<dbReference type="SUPFAM" id="SSF48239">
    <property type="entry name" value="Terpenoid cyclases/Protein prenyltransferases"/>
    <property type="match status" value="1"/>
</dbReference>
<dbReference type="PANTHER" id="PTHR11412">
    <property type="entry name" value="MACROGLOBULIN / COMPLEMENT"/>
    <property type="match status" value="1"/>
</dbReference>
<dbReference type="EMBL" id="JAXCGZ010003774">
    <property type="protein sequence ID" value="KAK7083283.1"/>
    <property type="molecule type" value="Genomic_DNA"/>
</dbReference>
<dbReference type="InterPro" id="IPR036595">
    <property type="entry name" value="A-macroglobulin_rcpt-bd_sf"/>
</dbReference>